<name>A0A024G439_9STRA</name>
<evidence type="ECO:0000313" key="9">
    <source>
        <dbReference type="Proteomes" id="UP000053237"/>
    </source>
</evidence>
<evidence type="ECO:0000256" key="5">
    <source>
        <dbReference type="ARBA" id="ARBA00023274"/>
    </source>
</evidence>
<evidence type="ECO:0000256" key="1">
    <source>
        <dbReference type="ARBA" id="ARBA00004173"/>
    </source>
</evidence>
<reference evidence="8 9" key="1">
    <citation type="submission" date="2012-05" db="EMBL/GenBank/DDBJ databases">
        <title>Recombination and specialization in a pathogen metapopulation.</title>
        <authorList>
            <person name="Gardiner A."/>
            <person name="Kemen E."/>
            <person name="Schultz-Larsen T."/>
            <person name="MacLean D."/>
            <person name="Van Oosterhout C."/>
            <person name="Jones J.D.G."/>
        </authorList>
    </citation>
    <scope>NUCLEOTIDE SEQUENCE [LARGE SCALE GENOMIC DNA]</scope>
    <source>
        <strain evidence="8 9">Ac Nc2</strain>
    </source>
</reference>
<sequence length="112" mass="12887">MIRASMVPISWRKCVFRRLMSSKGKGAKVSENDTTIDLNSIIPVNILKDGTHPALQDVSEYPEWLFKLMDEGPPLEELDRTGFTNLELDQQRRYLKLGKRRIIKSRNAEKGV</sequence>
<dbReference type="PANTHER" id="PTHR28595:SF1">
    <property type="entry name" value="LARGE RIBOSOMAL SUBUNIT PROTEIN ML54"/>
    <property type="match status" value="1"/>
</dbReference>
<protein>
    <recommendedName>
        <fullName evidence="7">Large ribosomal subunit protein mL54</fullName>
    </recommendedName>
</protein>
<evidence type="ECO:0000256" key="2">
    <source>
        <dbReference type="ARBA" id="ARBA00022946"/>
    </source>
</evidence>
<dbReference type="Proteomes" id="UP000053237">
    <property type="component" value="Unassembled WGS sequence"/>
</dbReference>
<dbReference type="GO" id="GO:0005762">
    <property type="term" value="C:mitochondrial large ribosomal subunit"/>
    <property type="evidence" value="ECO:0007669"/>
    <property type="project" value="TreeGrafter"/>
</dbReference>
<evidence type="ECO:0000256" key="7">
    <source>
        <dbReference type="ARBA" id="ARBA00035179"/>
    </source>
</evidence>
<comment type="caution">
    <text evidence="8">The sequence shown here is derived from an EMBL/GenBank/DDBJ whole genome shotgun (WGS) entry which is preliminary data.</text>
</comment>
<comment type="subcellular location">
    <subcellularLocation>
        <location evidence="1">Mitochondrion</location>
    </subcellularLocation>
</comment>
<keyword evidence="4" id="KW-0496">Mitochondrion</keyword>
<keyword evidence="5" id="KW-0687">Ribonucleoprotein</keyword>
<gene>
    <name evidence="8" type="ORF">BN9_023090</name>
</gene>
<proteinExistence type="inferred from homology"/>
<dbReference type="InParanoid" id="A0A024G439"/>
<evidence type="ECO:0000256" key="3">
    <source>
        <dbReference type="ARBA" id="ARBA00022980"/>
    </source>
</evidence>
<dbReference type="EMBL" id="CAIX01000020">
    <property type="protein sequence ID" value="CCI41525.1"/>
    <property type="molecule type" value="Genomic_DNA"/>
</dbReference>
<accession>A0A024G439</accession>
<evidence type="ECO:0000313" key="8">
    <source>
        <dbReference type="EMBL" id="CCI41525.1"/>
    </source>
</evidence>
<keyword evidence="9" id="KW-1185">Reference proteome</keyword>
<dbReference type="AlphaFoldDB" id="A0A024G439"/>
<dbReference type="Pfam" id="PF08561">
    <property type="entry name" value="Ribosomal_L37"/>
    <property type="match status" value="1"/>
</dbReference>
<keyword evidence="3" id="KW-0689">Ribosomal protein</keyword>
<keyword evidence="2" id="KW-0809">Transit peptide</keyword>
<organism evidence="8 9">
    <name type="scientific">Albugo candida</name>
    <dbReference type="NCBI Taxonomy" id="65357"/>
    <lineage>
        <taxon>Eukaryota</taxon>
        <taxon>Sar</taxon>
        <taxon>Stramenopiles</taxon>
        <taxon>Oomycota</taxon>
        <taxon>Peronosporomycetes</taxon>
        <taxon>Albuginales</taxon>
        <taxon>Albuginaceae</taxon>
        <taxon>Albugo</taxon>
    </lineage>
</organism>
<dbReference type="InterPro" id="IPR013870">
    <property type="entry name" value="Ribosomal_mL54"/>
</dbReference>
<dbReference type="OrthoDB" id="10252718at2759"/>
<evidence type="ECO:0000256" key="4">
    <source>
        <dbReference type="ARBA" id="ARBA00023128"/>
    </source>
</evidence>
<dbReference type="PANTHER" id="PTHR28595">
    <property type="entry name" value="39S RIBOSOMAL PROTEIN L54, MITOCHONDRIAL"/>
    <property type="match status" value="1"/>
</dbReference>
<evidence type="ECO:0000256" key="6">
    <source>
        <dbReference type="ARBA" id="ARBA00033752"/>
    </source>
</evidence>
<dbReference type="STRING" id="65357.A0A024G439"/>
<comment type="similarity">
    <text evidence="6">Belongs to the mitochondrion-specific ribosomal protein mL54 family.</text>
</comment>
<dbReference type="GO" id="GO:0003735">
    <property type="term" value="F:structural constituent of ribosome"/>
    <property type="evidence" value="ECO:0007669"/>
    <property type="project" value="TreeGrafter"/>
</dbReference>